<comment type="similarity">
    <text evidence="2">Belongs to the SusD family.</text>
</comment>
<name>A0A921LI02_9BACE</name>
<keyword evidence="5" id="KW-0998">Cell outer membrane</keyword>
<gene>
    <name evidence="9" type="ORF">K8V07_15715</name>
    <name evidence="10" type="ORF">LDZ35_21860</name>
</gene>
<dbReference type="Gene3D" id="1.25.40.390">
    <property type="match status" value="1"/>
</dbReference>
<reference evidence="9" key="2">
    <citation type="submission" date="2021-09" db="EMBL/GenBank/DDBJ databases">
        <authorList>
            <person name="Gilroy R."/>
        </authorList>
    </citation>
    <scope>NUCLEOTIDE SEQUENCE</scope>
    <source>
        <strain evidence="9">CHK154-13316</strain>
    </source>
</reference>
<evidence type="ECO:0000259" key="8">
    <source>
        <dbReference type="Pfam" id="PF14322"/>
    </source>
</evidence>
<evidence type="ECO:0000256" key="2">
    <source>
        <dbReference type="ARBA" id="ARBA00006275"/>
    </source>
</evidence>
<evidence type="ECO:0000313" key="11">
    <source>
        <dbReference type="Proteomes" id="UP000747074"/>
    </source>
</evidence>
<feature type="signal peptide" evidence="6">
    <location>
        <begin position="1"/>
        <end position="25"/>
    </location>
</feature>
<dbReference type="Proteomes" id="UP000747074">
    <property type="component" value="Unassembled WGS sequence"/>
</dbReference>
<dbReference type="Pfam" id="PF14322">
    <property type="entry name" value="SusD-like_3"/>
    <property type="match status" value="1"/>
</dbReference>
<reference evidence="10" key="3">
    <citation type="submission" date="2023-08" db="EMBL/GenBank/DDBJ databases">
        <title>Mucin Metabolism Genes Underlie the Key Renovations of Bacteroides xylanisolvens Genomes in Captive Great Apes.</title>
        <authorList>
            <person name="Nishida A.H."/>
        </authorList>
    </citation>
    <scope>NUCLEOTIDE SEQUENCE</scope>
    <source>
        <strain evidence="10">P19.10B</strain>
    </source>
</reference>
<dbReference type="SUPFAM" id="SSF48452">
    <property type="entry name" value="TPR-like"/>
    <property type="match status" value="1"/>
</dbReference>
<dbReference type="InterPro" id="IPR033985">
    <property type="entry name" value="SusD-like_N"/>
</dbReference>
<reference evidence="9" key="1">
    <citation type="journal article" date="2021" name="PeerJ">
        <title>Extensive microbial diversity within the chicken gut microbiome revealed by metagenomics and culture.</title>
        <authorList>
            <person name="Gilroy R."/>
            <person name="Ravi A."/>
            <person name="Getino M."/>
            <person name="Pursley I."/>
            <person name="Horton D.L."/>
            <person name="Alikhan N.F."/>
            <person name="Baker D."/>
            <person name="Gharbi K."/>
            <person name="Hall N."/>
            <person name="Watson M."/>
            <person name="Adriaenssens E.M."/>
            <person name="Foster-Nyarko E."/>
            <person name="Jarju S."/>
            <person name="Secka A."/>
            <person name="Antonio M."/>
            <person name="Oren A."/>
            <person name="Chaudhuri R.R."/>
            <person name="La Ragione R."/>
            <person name="Hildebrand F."/>
            <person name="Pallen M.J."/>
        </authorList>
    </citation>
    <scope>NUCLEOTIDE SEQUENCE</scope>
    <source>
        <strain evidence="9">CHK154-13316</strain>
    </source>
</reference>
<organism evidence="9 11">
    <name type="scientific">Bacteroides xylanisolvens</name>
    <dbReference type="NCBI Taxonomy" id="371601"/>
    <lineage>
        <taxon>Bacteria</taxon>
        <taxon>Pseudomonadati</taxon>
        <taxon>Bacteroidota</taxon>
        <taxon>Bacteroidia</taxon>
        <taxon>Bacteroidales</taxon>
        <taxon>Bacteroidaceae</taxon>
        <taxon>Bacteroides</taxon>
    </lineage>
</organism>
<dbReference type="PROSITE" id="PS51257">
    <property type="entry name" value="PROKAR_LIPOPROTEIN"/>
    <property type="match status" value="1"/>
</dbReference>
<evidence type="ECO:0000259" key="7">
    <source>
        <dbReference type="Pfam" id="PF07980"/>
    </source>
</evidence>
<dbReference type="Proteomes" id="UP001197958">
    <property type="component" value="Unassembled WGS sequence"/>
</dbReference>
<dbReference type="GO" id="GO:0009279">
    <property type="term" value="C:cell outer membrane"/>
    <property type="evidence" value="ECO:0007669"/>
    <property type="project" value="UniProtKB-SubCell"/>
</dbReference>
<protein>
    <submittedName>
        <fullName evidence="9">RagB/SusD family nutrient uptake outer membrane protein</fullName>
    </submittedName>
</protein>
<sequence length="606" mass="68909">MKMKKFTYIFLLASCLLLASCESWLDEDPQYTLNTQIQFSTSEKARAALYGCYGYFALTSGGYGQHWQEIPVRYSGFGWAQTNGGTNDMCGWLQCDYTDDLLTNAWYVMYKVINETNAFIANVESTSLEDKDEMAAEAHFLRALSYYNLAICWGDVPLKTTPSSHDGVAVPRSSRLEVLDVVRSDLEFASKYLPETNSDGFPTKWTAEAYLGKLYHTLGCLGDATAWEKAKTYFEGVKGKYDLESKFSNLFVDKIKGSKESIFQLGFQVNGELSSFNRGSWVFNPAASSYGKSFHRVKCTKAFYDFFAGTYWGDPRIETTFMAKWRKCTNNIGPVAQVEPVPSARDSTYEYPYFTYDSGIKPAGWKNNKLLVGRIPYELLTNKENPSADEILAITNDETKFDEKYRKGLKDFLNVCTAAGRTGERAAWPHFAKAFDMNMAGIASHKNLILYRYADLLLMLADVYNELDRKDDAINTVDLVLARARKSGAKVSTQPAKWESTLTKDQVREKIFFERLFEGAGETEMYQMMRLRGTEYLKKALTVNNNHSITKKWQENNPNATGVWGERIYNNGNLNDETFLKKNLLFPIPRDEMNTNIAITKNNFGY</sequence>
<keyword evidence="3 6" id="KW-0732">Signal</keyword>
<dbReference type="EMBL" id="JAIWWW010000052">
    <property type="protein sequence ID" value="MCA4525849.1"/>
    <property type="molecule type" value="Genomic_DNA"/>
</dbReference>
<dbReference type="Pfam" id="PF07980">
    <property type="entry name" value="SusD_RagB"/>
    <property type="match status" value="1"/>
</dbReference>
<comment type="subcellular location">
    <subcellularLocation>
        <location evidence="1">Cell outer membrane</location>
    </subcellularLocation>
</comment>
<keyword evidence="4" id="KW-0472">Membrane</keyword>
<accession>A0A921LI02</accession>
<proteinExistence type="inferred from homology"/>
<dbReference type="AlphaFoldDB" id="A0A921LI02"/>
<evidence type="ECO:0000256" key="1">
    <source>
        <dbReference type="ARBA" id="ARBA00004442"/>
    </source>
</evidence>
<evidence type="ECO:0000313" key="10">
    <source>
        <dbReference type="EMBL" id="MCA4525849.1"/>
    </source>
</evidence>
<dbReference type="InterPro" id="IPR011990">
    <property type="entry name" value="TPR-like_helical_dom_sf"/>
</dbReference>
<comment type="caution">
    <text evidence="9">The sequence shown here is derived from an EMBL/GenBank/DDBJ whole genome shotgun (WGS) entry which is preliminary data.</text>
</comment>
<evidence type="ECO:0000256" key="6">
    <source>
        <dbReference type="SAM" id="SignalP"/>
    </source>
</evidence>
<evidence type="ECO:0000256" key="3">
    <source>
        <dbReference type="ARBA" id="ARBA00022729"/>
    </source>
</evidence>
<feature type="domain" description="RagB/SusD" evidence="7">
    <location>
        <begin position="313"/>
        <end position="606"/>
    </location>
</feature>
<dbReference type="InterPro" id="IPR012944">
    <property type="entry name" value="SusD_RagB_dom"/>
</dbReference>
<feature type="chain" id="PRO_5042776549" evidence="6">
    <location>
        <begin position="26"/>
        <end position="606"/>
    </location>
</feature>
<evidence type="ECO:0000313" key="9">
    <source>
        <dbReference type="EMBL" id="HJG13358.1"/>
    </source>
</evidence>
<dbReference type="EMBL" id="DYVL01000179">
    <property type="protein sequence ID" value="HJG13358.1"/>
    <property type="molecule type" value="Genomic_DNA"/>
</dbReference>
<evidence type="ECO:0000256" key="4">
    <source>
        <dbReference type="ARBA" id="ARBA00023136"/>
    </source>
</evidence>
<feature type="domain" description="SusD-like N-terminal" evidence="8">
    <location>
        <begin position="92"/>
        <end position="215"/>
    </location>
</feature>
<evidence type="ECO:0000256" key="5">
    <source>
        <dbReference type="ARBA" id="ARBA00023237"/>
    </source>
</evidence>